<reference evidence="2" key="1">
    <citation type="submission" date="2022-01" db="EMBL/GenBank/DDBJ databases">
        <title>Genome Sequence Resource for Two Populations of Ditylenchus destructor, the Migratory Endoparasitic Phytonematode.</title>
        <authorList>
            <person name="Zhang H."/>
            <person name="Lin R."/>
            <person name="Xie B."/>
        </authorList>
    </citation>
    <scope>NUCLEOTIDE SEQUENCE</scope>
    <source>
        <strain evidence="2">BazhouSP</strain>
    </source>
</reference>
<proteinExistence type="predicted"/>
<organism evidence="2 3">
    <name type="scientific">Ditylenchus destructor</name>
    <dbReference type="NCBI Taxonomy" id="166010"/>
    <lineage>
        <taxon>Eukaryota</taxon>
        <taxon>Metazoa</taxon>
        <taxon>Ecdysozoa</taxon>
        <taxon>Nematoda</taxon>
        <taxon>Chromadorea</taxon>
        <taxon>Rhabditida</taxon>
        <taxon>Tylenchina</taxon>
        <taxon>Tylenchomorpha</taxon>
        <taxon>Sphaerularioidea</taxon>
        <taxon>Anguinidae</taxon>
        <taxon>Anguininae</taxon>
        <taxon>Ditylenchus</taxon>
    </lineage>
</organism>
<comment type="caution">
    <text evidence="2">The sequence shown here is derived from an EMBL/GenBank/DDBJ whole genome shotgun (WGS) entry which is preliminary data.</text>
</comment>
<accession>A0AAD4R2M0</accession>
<dbReference type="EMBL" id="JAKKPZ010000057">
    <property type="protein sequence ID" value="KAI1705337.1"/>
    <property type="molecule type" value="Genomic_DNA"/>
</dbReference>
<dbReference type="Proteomes" id="UP001201812">
    <property type="component" value="Unassembled WGS sequence"/>
</dbReference>
<keyword evidence="3" id="KW-1185">Reference proteome</keyword>
<feature type="chain" id="PRO_5042246817" evidence="1">
    <location>
        <begin position="16"/>
        <end position="184"/>
    </location>
</feature>
<feature type="signal peptide" evidence="1">
    <location>
        <begin position="1"/>
        <end position="15"/>
    </location>
</feature>
<gene>
    <name evidence="2" type="ORF">DdX_13652</name>
</gene>
<protein>
    <submittedName>
        <fullName evidence="2">Uncharacterized protein</fullName>
    </submittedName>
</protein>
<dbReference type="AlphaFoldDB" id="A0AAD4R2M0"/>
<evidence type="ECO:0000256" key="1">
    <source>
        <dbReference type="SAM" id="SignalP"/>
    </source>
</evidence>
<evidence type="ECO:0000313" key="3">
    <source>
        <dbReference type="Proteomes" id="UP001201812"/>
    </source>
</evidence>
<name>A0AAD4R2M0_9BILA</name>
<sequence>MVIFLAILILHPIAATNTVPSEQPGTKQSETAEATPEDFIYKEVQFSISVSENGKPIKHGNTGWWAYYTGKLINLHSKSEFIDGKKTLALRATTKRDLCLFTNLFTVHMVIMNPDGKGLKKNRSMYFKFNKKLFDEWQRAKFSDLKVEYEANCGNIKAVLRINKIGKEIHGTRKKYSGWYTGDV</sequence>
<evidence type="ECO:0000313" key="2">
    <source>
        <dbReference type="EMBL" id="KAI1705337.1"/>
    </source>
</evidence>
<keyword evidence="1" id="KW-0732">Signal</keyword>